<dbReference type="GO" id="GO:0016772">
    <property type="term" value="F:transferase activity, transferring phosphorus-containing groups"/>
    <property type="evidence" value="ECO:0007669"/>
    <property type="project" value="InterPro"/>
</dbReference>
<dbReference type="Pfam" id="PF00391">
    <property type="entry name" value="PEP-utilizers"/>
    <property type="match status" value="1"/>
</dbReference>
<dbReference type="InterPro" id="IPR036637">
    <property type="entry name" value="Phosphohistidine_dom_sf"/>
</dbReference>
<dbReference type="SUPFAM" id="SSF52009">
    <property type="entry name" value="Phosphohistidine domain"/>
    <property type="match status" value="1"/>
</dbReference>
<gene>
    <name evidence="2" type="primary">CSON005496</name>
</gene>
<dbReference type="EMBL" id="UFQT01002171">
    <property type="protein sequence ID" value="SSX32834.1"/>
    <property type="molecule type" value="Genomic_DNA"/>
</dbReference>
<dbReference type="AlphaFoldDB" id="A0A336MQL3"/>
<dbReference type="VEuPathDB" id="VectorBase:CSON005496"/>
<dbReference type="InterPro" id="IPR008279">
    <property type="entry name" value="PEP-util_enz_mobile_dom"/>
</dbReference>
<evidence type="ECO:0000259" key="1">
    <source>
        <dbReference type="Pfam" id="PF00391"/>
    </source>
</evidence>
<dbReference type="Gene3D" id="3.50.30.10">
    <property type="entry name" value="Phosphohistidine domain"/>
    <property type="match status" value="1"/>
</dbReference>
<proteinExistence type="predicted"/>
<sequence>MAVIKLSEIEAQNPKVTSEEGALLAILDSVAHDAKIAHKLPGRKSDNLLQALVNEFPPDHVWRKRKSRFSESDSYNIDKYNTVENPFMDLDVEFHPKYIECPVFKSCRGVILYKEAFKMVLNENEELREVLNSFSDKKDVKNIESISDAIAKIKVPSILIREVSSALEKILTGIKDAEYYFIVNLLNGNHPLCLESDSTEKIVENIKTAWITYFRNIQFDKIIRLPMEYFIPAISIQIVNKPRDADSKPKTGVFSRLHLNDDPRNFLIHYGKSQISSLISLKLSDFPQLNRAVVTRNYNYSSYKLSHETIRDSTSVLTDEQIISIARLGATLEKMLAVELKIFWILIDDQIHIIHARNITDNSLTMWELKNEFDSAEMSFELKEAAKDFTPLTISSLVSLMSQSQQIIFNNVVTGGLYRIGKIIRRLGDNNNTSVTIRRFLGINGNDALKHLYLNAIISRYEMEYARKFFESAVTRCHKEKLKRLTKKEIFATITDVLNESHELWDYYYNLIAVQRSWLYLIFKFICGTSEGMKAEHFEDFAIVTQYFNVRDLSIQKFVQSCKRISDDFLEVPLSEMNDDEIVNLFHTIVDGNPALHKPYTIELMADDRSSLNWSKQLNFAFDSYAKIKNSNLNSTFNLRFPQEKKRIDHILNHLVSAHTGFDKLCMKIMLIRLRNVTRKLLEANSMREKFIKIIQDSYRILSSKCHTEDIYYMTQPELQMFIDKNRYEYLERAHERHAVFSSKHKSEKPSNVIQDTKVYGNCICPGTAVGFALVADGPSKDLITEDVPPIILITNNLRKNVGWLPYLRLFKGIVLETDGYFDADAAVCRLVGVPAIIGAKDVMSMFKTGDNLLLNGTKGLVSKLTEN</sequence>
<dbReference type="PANTHER" id="PTHR43615">
    <property type="entry name" value="PHOSPHOENOLPYRUVATE SYNTHASE-RELATED"/>
    <property type="match status" value="1"/>
</dbReference>
<accession>A0A336MQL3</accession>
<reference evidence="2" key="1">
    <citation type="submission" date="2018-07" db="EMBL/GenBank/DDBJ databases">
        <authorList>
            <person name="Quirk P.G."/>
            <person name="Krulwich T.A."/>
        </authorList>
    </citation>
    <scope>NUCLEOTIDE SEQUENCE</scope>
</reference>
<protein>
    <submittedName>
        <fullName evidence="2">CSON005496 protein</fullName>
    </submittedName>
</protein>
<dbReference type="PANTHER" id="PTHR43615:SF1">
    <property type="entry name" value="PPDK_N DOMAIN-CONTAINING PROTEIN"/>
    <property type="match status" value="1"/>
</dbReference>
<evidence type="ECO:0000313" key="2">
    <source>
        <dbReference type="EMBL" id="SSX32834.1"/>
    </source>
</evidence>
<feature type="domain" description="PEP-utilising enzyme mobile" evidence="1">
    <location>
        <begin position="791"/>
        <end position="860"/>
    </location>
</feature>
<name>A0A336MQL3_CULSO</name>
<dbReference type="InterPro" id="IPR051549">
    <property type="entry name" value="PEP_Utilizing_Enz"/>
</dbReference>
<organism evidence="2">
    <name type="scientific">Culicoides sonorensis</name>
    <name type="common">Biting midge</name>
    <dbReference type="NCBI Taxonomy" id="179676"/>
    <lineage>
        <taxon>Eukaryota</taxon>
        <taxon>Metazoa</taxon>
        <taxon>Ecdysozoa</taxon>
        <taxon>Arthropoda</taxon>
        <taxon>Hexapoda</taxon>
        <taxon>Insecta</taxon>
        <taxon>Pterygota</taxon>
        <taxon>Neoptera</taxon>
        <taxon>Endopterygota</taxon>
        <taxon>Diptera</taxon>
        <taxon>Nematocera</taxon>
        <taxon>Chironomoidea</taxon>
        <taxon>Ceratopogonidae</taxon>
        <taxon>Ceratopogoninae</taxon>
        <taxon>Culicoides</taxon>
        <taxon>Monoculicoides</taxon>
    </lineage>
</organism>